<dbReference type="FunFam" id="3.40.640.10:FF:000046">
    <property type="entry name" value="Cystathionine gamma-lyase"/>
    <property type="match status" value="1"/>
</dbReference>
<dbReference type="NCBIfam" id="NF041088">
    <property type="entry name" value="ala_glut_racmase_Arch"/>
    <property type="match status" value="1"/>
</dbReference>
<protein>
    <submittedName>
        <fullName evidence="5">Cystathionine gamma-synthase</fullName>
        <ecNumber evidence="5">2.5.1.48</ecNumber>
    </submittedName>
</protein>
<dbReference type="GO" id="GO:0003962">
    <property type="term" value="F:cystathionine gamma-synthase activity"/>
    <property type="evidence" value="ECO:0007669"/>
    <property type="project" value="UniProtKB-EC"/>
</dbReference>
<evidence type="ECO:0000256" key="4">
    <source>
        <dbReference type="RuleBase" id="RU362118"/>
    </source>
</evidence>
<dbReference type="InterPro" id="IPR053676">
    <property type="entry name" value="Trans-sulfuration_enzyme-like"/>
</dbReference>
<evidence type="ECO:0000256" key="3">
    <source>
        <dbReference type="PIRSR" id="PIRSR001434-2"/>
    </source>
</evidence>
<evidence type="ECO:0000313" key="5">
    <source>
        <dbReference type="EMBL" id="OQA61884.1"/>
    </source>
</evidence>
<comment type="cofactor">
    <cofactor evidence="1 4">
        <name>pyridoxal 5'-phosphate</name>
        <dbReference type="ChEBI" id="CHEBI:597326"/>
    </cofactor>
</comment>
<dbReference type="Pfam" id="PF01053">
    <property type="entry name" value="Cys_Met_Meta_PP"/>
    <property type="match status" value="1"/>
</dbReference>
<evidence type="ECO:0000256" key="1">
    <source>
        <dbReference type="ARBA" id="ARBA00001933"/>
    </source>
</evidence>
<dbReference type="PANTHER" id="PTHR11808">
    <property type="entry name" value="TRANS-SULFURATION ENZYME FAMILY MEMBER"/>
    <property type="match status" value="1"/>
</dbReference>
<comment type="caution">
    <text evidence="5">The sequence shown here is derived from an EMBL/GenBank/DDBJ whole genome shotgun (WGS) entry which is preliminary data.</text>
</comment>
<dbReference type="EMBL" id="MWBQ01000002">
    <property type="protein sequence ID" value="OQA61884.1"/>
    <property type="molecule type" value="Genomic_DNA"/>
</dbReference>
<feature type="modified residue" description="N6-(pyridoxal phosphate)lysine" evidence="3">
    <location>
        <position position="208"/>
    </location>
</feature>
<proteinExistence type="inferred from homology"/>
<dbReference type="InterPro" id="IPR015422">
    <property type="entry name" value="PyrdxlP-dep_Trfase_small"/>
</dbReference>
<sequence length="389" mass="44159">MKTKKPKVTEILHHLGEEDLPFGAVNPPIFQTSIFSFKTFADFKNALKDEKNSYIYSRGNNPTVNLVEEKIAELEHGEKAKLVSSGVAAISGSMMAFLKSGDHVISVRDVYGWTKTLLEKYLKRFNVSFSYVEGTDPEEIEKNINKNTKIIYLESPTTFSFKIQNLKQIAKIAKKHGIKTIIDNSWATPIFQNPIDYGIDLVVHSVSKYIGGHSDVVAGAIIGKEEDIAHIFKTEFQNIGTVPDPFMAWLVLRGLRTLHIRMRVHYENTLKIIDFLKNEEKIAEINYPFFKENPQFKLAKEQMRGGSGLFSFKIKTNSENNIAKFTDSLKYFRRAVSWGGYESLIIPYAVTLCGDNDKDRLSLVRVHIGLEESELLIDDLKQALSQINL</sequence>
<dbReference type="InterPro" id="IPR015424">
    <property type="entry name" value="PyrdxlP-dep_Trfase"/>
</dbReference>
<name>A0A1V5T5I4_9BACT</name>
<dbReference type="Gene3D" id="3.90.1150.10">
    <property type="entry name" value="Aspartate Aminotransferase, domain 1"/>
    <property type="match status" value="1"/>
</dbReference>
<dbReference type="InterPro" id="IPR000277">
    <property type="entry name" value="Cys/Met-Metab_PyrdxlP-dep_enz"/>
</dbReference>
<dbReference type="InterPro" id="IPR015421">
    <property type="entry name" value="PyrdxlP-dep_Trfase_major"/>
</dbReference>
<dbReference type="GO" id="GO:0016846">
    <property type="term" value="F:carbon-sulfur lyase activity"/>
    <property type="evidence" value="ECO:0007669"/>
    <property type="project" value="TreeGrafter"/>
</dbReference>
<gene>
    <name evidence="5" type="primary">metB</name>
    <name evidence="5" type="ORF">BWY41_00008</name>
</gene>
<organism evidence="5">
    <name type="scientific">Candidatus Atribacter allofermentans</name>
    <dbReference type="NCBI Taxonomy" id="1852833"/>
    <lineage>
        <taxon>Bacteria</taxon>
        <taxon>Pseudomonadati</taxon>
        <taxon>Atribacterota</taxon>
        <taxon>Atribacteria</taxon>
        <taxon>Atribacterales</taxon>
        <taxon>Atribacteraceae</taxon>
        <taxon>Atribacter</taxon>
    </lineage>
</organism>
<comment type="similarity">
    <text evidence="4">Belongs to the trans-sulfuration enzymes family.</text>
</comment>
<dbReference type="GO" id="GO:0030170">
    <property type="term" value="F:pyridoxal phosphate binding"/>
    <property type="evidence" value="ECO:0007669"/>
    <property type="project" value="InterPro"/>
</dbReference>
<reference evidence="5" key="1">
    <citation type="submission" date="2017-02" db="EMBL/GenBank/DDBJ databases">
        <title>Delving into the versatile metabolic prowess of the omnipresent phylum Bacteroidetes.</title>
        <authorList>
            <person name="Nobu M.K."/>
            <person name="Mei R."/>
            <person name="Narihiro T."/>
            <person name="Kuroda K."/>
            <person name="Liu W.-T."/>
        </authorList>
    </citation>
    <scope>NUCLEOTIDE SEQUENCE</scope>
    <source>
        <strain evidence="5">ADurb.Bin276</strain>
    </source>
</reference>
<dbReference type="Proteomes" id="UP000485569">
    <property type="component" value="Unassembled WGS sequence"/>
</dbReference>
<dbReference type="AlphaFoldDB" id="A0A1V5T5I4"/>
<keyword evidence="2 3" id="KW-0663">Pyridoxal phosphate</keyword>
<keyword evidence="5" id="KW-0808">Transferase</keyword>
<dbReference type="GO" id="GO:0005737">
    <property type="term" value="C:cytoplasm"/>
    <property type="evidence" value="ECO:0007669"/>
    <property type="project" value="TreeGrafter"/>
</dbReference>
<dbReference type="Gene3D" id="3.40.640.10">
    <property type="entry name" value="Type I PLP-dependent aspartate aminotransferase-like (Major domain)"/>
    <property type="match status" value="1"/>
</dbReference>
<dbReference type="CDD" id="cd00614">
    <property type="entry name" value="CGS_like"/>
    <property type="match status" value="1"/>
</dbReference>
<accession>A0A1V5T5I4</accession>
<dbReference type="GO" id="GO:0019346">
    <property type="term" value="P:transsulfuration"/>
    <property type="evidence" value="ECO:0007669"/>
    <property type="project" value="InterPro"/>
</dbReference>
<dbReference type="PANTHER" id="PTHR11808:SF80">
    <property type="entry name" value="CYSTATHIONINE GAMMA-LYASE"/>
    <property type="match status" value="1"/>
</dbReference>
<dbReference type="PIRSF" id="PIRSF001434">
    <property type="entry name" value="CGS"/>
    <property type="match status" value="1"/>
</dbReference>
<evidence type="ECO:0000256" key="2">
    <source>
        <dbReference type="ARBA" id="ARBA00022898"/>
    </source>
</evidence>
<dbReference type="EC" id="2.5.1.48" evidence="5"/>
<dbReference type="SUPFAM" id="SSF53383">
    <property type="entry name" value="PLP-dependent transferases"/>
    <property type="match status" value="1"/>
</dbReference>